<proteinExistence type="predicted"/>
<keyword evidence="3" id="KW-1185">Reference proteome</keyword>
<sequence length="95" mass="9984">MSILFAALVGVFLAFFPLVMSVYYKASTGIIIACLILCIFGFITVGIMTVVAFIVAAVGIGFANTAKSILFAILLVVLSAFFFAAELTAFVAMVS</sequence>
<protein>
    <submittedName>
        <fullName evidence="2">Uncharacterized protein</fullName>
    </submittedName>
</protein>
<feature type="transmembrane region" description="Helical" evidence="1">
    <location>
        <begin position="69"/>
        <end position="94"/>
    </location>
</feature>
<dbReference type="GeneID" id="9926527"/>
<name>E5EPM7_9CAUD</name>
<dbReference type="KEGG" id="vg:9926527"/>
<keyword evidence="1" id="KW-0472">Membrane</keyword>
<evidence type="ECO:0000313" key="2">
    <source>
        <dbReference type="EMBL" id="ADG59993.1"/>
    </source>
</evidence>
<organism evidence="2 3">
    <name type="scientific">Acinetobacter phage Acj9</name>
    <dbReference type="NCBI Taxonomy" id="760939"/>
    <lineage>
        <taxon>Viruses</taxon>
        <taxon>Duplodnaviria</taxon>
        <taxon>Heunggongvirae</taxon>
        <taxon>Uroviricota</taxon>
        <taxon>Caudoviricetes</taxon>
        <taxon>Pantevenvirales</taxon>
        <taxon>Straboviridae</taxon>
        <taxon>Twarogvirinae</taxon>
        <taxon>Acajnonavirus</taxon>
        <taxon>Acajnonavirus acj9</taxon>
    </lineage>
</organism>
<dbReference type="Proteomes" id="UP000008731">
    <property type="component" value="Segment"/>
</dbReference>
<gene>
    <name evidence="2" type="ORF">Acj9p093</name>
</gene>
<keyword evidence="1" id="KW-1133">Transmembrane helix</keyword>
<dbReference type="EMBL" id="HM004124">
    <property type="protein sequence ID" value="ADG59993.1"/>
    <property type="molecule type" value="Genomic_DNA"/>
</dbReference>
<dbReference type="RefSeq" id="YP_004010230.1">
    <property type="nucleotide sequence ID" value="NC_014663.1"/>
</dbReference>
<reference evidence="2 3" key="1">
    <citation type="journal article" date="2010" name="Virol. J.">
        <title>Genomes of the T4-related bacteriophages as windows on microbial genome evolution.</title>
        <authorList>
            <person name="Petrov V.M."/>
            <person name="Ratnayaka S."/>
            <person name="Nolan J.M."/>
            <person name="Miller E.S."/>
            <person name="Karam J.D."/>
        </authorList>
    </citation>
    <scope>NUCLEOTIDE SEQUENCE [LARGE SCALE GENOMIC DNA]</scope>
</reference>
<feature type="transmembrane region" description="Helical" evidence="1">
    <location>
        <begin position="31"/>
        <end position="62"/>
    </location>
</feature>
<evidence type="ECO:0000313" key="3">
    <source>
        <dbReference type="Proteomes" id="UP000008731"/>
    </source>
</evidence>
<evidence type="ECO:0000256" key="1">
    <source>
        <dbReference type="SAM" id="Phobius"/>
    </source>
</evidence>
<keyword evidence="1" id="KW-0812">Transmembrane</keyword>
<accession>E5EPM7</accession>